<gene>
    <name evidence="6" type="ORF">ITX44_18130</name>
</gene>
<dbReference type="Gene3D" id="3.50.50.60">
    <property type="entry name" value="FAD/NAD(P)-binding domain"/>
    <property type="match status" value="1"/>
</dbReference>
<name>A0ABS2TVX0_9ACTN</name>
<evidence type="ECO:0000256" key="3">
    <source>
        <dbReference type="ARBA" id="ARBA00022827"/>
    </source>
</evidence>
<evidence type="ECO:0000256" key="2">
    <source>
        <dbReference type="ARBA" id="ARBA00022630"/>
    </source>
</evidence>
<dbReference type="Gene3D" id="3.40.30.120">
    <property type="match status" value="1"/>
</dbReference>
<evidence type="ECO:0000313" key="7">
    <source>
        <dbReference type="Proteomes" id="UP000749040"/>
    </source>
</evidence>
<dbReference type="Pfam" id="PF01494">
    <property type="entry name" value="FAD_binding_3"/>
    <property type="match status" value="1"/>
</dbReference>
<comment type="cofactor">
    <cofactor evidence="1">
        <name>FAD</name>
        <dbReference type="ChEBI" id="CHEBI:57692"/>
    </cofactor>
</comment>
<dbReference type="Gene3D" id="3.30.70.2450">
    <property type="match status" value="1"/>
</dbReference>
<evidence type="ECO:0000256" key="1">
    <source>
        <dbReference type="ARBA" id="ARBA00001974"/>
    </source>
</evidence>
<dbReference type="InterPro" id="IPR050641">
    <property type="entry name" value="RIFMO-like"/>
</dbReference>
<proteinExistence type="predicted"/>
<feature type="region of interest" description="Disordered" evidence="4">
    <location>
        <begin position="387"/>
        <end position="449"/>
    </location>
</feature>
<keyword evidence="2" id="KW-0285">Flavoprotein</keyword>
<feature type="compositionally biased region" description="Gly residues" evidence="4">
    <location>
        <begin position="435"/>
        <end position="449"/>
    </location>
</feature>
<keyword evidence="7" id="KW-1185">Reference proteome</keyword>
<dbReference type="Proteomes" id="UP000749040">
    <property type="component" value="Unassembled WGS sequence"/>
</dbReference>
<keyword evidence="6" id="KW-0560">Oxidoreductase</keyword>
<dbReference type="PRINTS" id="PR00420">
    <property type="entry name" value="RNGMNOXGNASE"/>
</dbReference>
<evidence type="ECO:0000313" key="6">
    <source>
        <dbReference type="EMBL" id="MBM9506435.1"/>
    </source>
</evidence>
<feature type="compositionally biased region" description="Basic and acidic residues" evidence="4">
    <location>
        <begin position="400"/>
        <end position="414"/>
    </location>
</feature>
<dbReference type="RefSeq" id="WP_205358309.1">
    <property type="nucleotide sequence ID" value="NZ_JADKYB010000009.1"/>
</dbReference>
<dbReference type="SUPFAM" id="SSF51905">
    <property type="entry name" value="FAD/NAD(P)-binding domain"/>
    <property type="match status" value="1"/>
</dbReference>
<dbReference type="GO" id="GO:0004497">
    <property type="term" value="F:monooxygenase activity"/>
    <property type="evidence" value="ECO:0007669"/>
    <property type="project" value="UniProtKB-KW"/>
</dbReference>
<keyword evidence="6" id="KW-0503">Monooxygenase</keyword>
<accession>A0ABS2TVX0</accession>
<comment type="caution">
    <text evidence="6">The sequence shown here is derived from an EMBL/GenBank/DDBJ whole genome shotgun (WGS) entry which is preliminary data.</text>
</comment>
<protein>
    <submittedName>
        <fullName evidence="6">FAD-dependent monooxygenase</fullName>
    </submittedName>
</protein>
<dbReference type="EMBL" id="JADKYB010000009">
    <property type="protein sequence ID" value="MBM9506435.1"/>
    <property type="molecule type" value="Genomic_DNA"/>
</dbReference>
<dbReference type="InterPro" id="IPR002938">
    <property type="entry name" value="FAD-bd"/>
</dbReference>
<dbReference type="Pfam" id="PF21274">
    <property type="entry name" value="Rng_hyd_C"/>
    <property type="match status" value="1"/>
</dbReference>
<evidence type="ECO:0000259" key="5">
    <source>
        <dbReference type="Pfam" id="PF01494"/>
    </source>
</evidence>
<dbReference type="PANTHER" id="PTHR43004:SF19">
    <property type="entry name" value="BINDING MONOOXYGENASE, PUTATIVE (JCVI)-RELATED"/>
    <property type="match status" value="1"/>
</dbReference>
<keyword evidence="3" id="KW-0274">FAD</keyword>
<sequence>MAATAADADVIVVGAGPTGLMLAGELRLGGARVVVLDKLAAPTGQSRGLGFTARAMEIFDARGLLPRFGQGPSVETSPMGHFGGTVFDFTALPDAHFGARGIPQSLTEKVLEDWAGELGADIRRGWEFLSLDDGFLTGDAVHLTVRDPHGHTRRLAAGWLVGCDGGSSRVRAAAGFAFPGTDATRGMYLADISGVPLRHRPLGERTPRGMVMAAPLTAGVDRIIVCPDGTPAPDRGHDITFTEVAAAWQHITGEDISAARADWVSSFTDATRQADTYRRGRVLLAGDAAHIHLPAGGQGLSTGVQDAANLGWKLAAVIGGHAPHDLLDTYHTERHAAGRRLLMNTRAQGTVYLGGTESEPLRELFRELIQYDDVKRHLAGIVSHTDLRYDPTTETPDTPDGPRDRSGDSPDETLHPLTGRRFPPRPLTPAPGNTGNTGNGGNGAGDGAGSGDGAGGVRIASLLHAARGVLLDLADNADVRREAAGWHGRVDTTTLTLTSEDGKDGWARILAGATAVLVRPDGYVAWAGTPEAAGGAGLKDLHAALERWFGPSV</sequence>
<organism evidence="6 7">
    <name type="scientific">Actinacidiphila acididurans</name>
    <dbReference type="NCBI Taxonomy" id="2784346"/>
    <lineage>
        <taxon>Bacteria</taxon>
        <taxon>Bacillati</taxon>
        <taxon>Actinomycetota</taxon>
        <taxon>Actinomycetes</taxon>
        <taxon>Kitasatosporales</taxon>
        <taxon>Streptomycetaceae</taxon>
        <taxon>Actinacidiphila</taxon>
    </lineage>
</organism>
<reference evidence="6 7" key="1">
    <citation type="submission" date="2021-01" db="EMBL/GenBank/DDBJ databases">
        <title>Streptomyces acididurans sp. nov., isolated from a peat swamp forest soil.</title>
        <authorList>
            <person name="Chantavorakit T."/>
            <person name="Duangmal K."/>
        </authorList>
    </citation>
    <scope>NUCLEOTIDE SEQUENCE [LARGE SCALE GENOMIC DNA]</scope>
    <source>
        <strain evidence="6 7">KK5PA1</strain>
    </source>
</reference>
<dbReference type="PANTHER" id="PTHR43004">
    <property type="entry name" value="TRK SYSTEM POTASSIUM UPTAKE PROTEIN"/>
    <property type="match status" value="1"/>
</dbReference>
<feature type="domain" description="FAD-binding" evidence="5">
    <location>
        <begin position="7"/>
        <end position="344"/>
    </location>
</feature>
<dbReference type="InterPro" id="IPR036188">
    <property type="entry name" value="FAD/NAD-bd_sf"/>
</dbReference>
<evidence type="ECO:0000256" key="4">
    <source>
        <dbReference type="SAM" id="MobiDB-lite"/>
    </source>
</evidence>